<keyword evidence="2" id="KW-1185">Reference proteome</keyword>
<dbReference type="AlphaFoldDB" id="A0A1X1DX85"/>
<evidence type="ECO:0000313" key="1">
    <source>
        <dbReference type="EMBL" id="AUX94386.1"/>
    </source>
</evidence>
<protein>
    <submittedName>
        <fullName evidence="1">Uncharacterized protein</fullName>
    </submittedName>
</protein>
<dbReference type="OrthoDB" id="6428734at2"/>
<dbReference type="Proteomes" id="UP000238365">
    <property type="component" value="Chromosome"/>
</dbReference>
<name>A0A1X1DX85_9GAMM</name>
<dbReference type="RefSeq" id="WP_104958214.1">
    <property type="nucleotide sequence ID" value="NZ_CP026377.1"/>
</dbReference>
<organism evidence="1 2">
    <name type="scientific">Mixta gaviniae</name>
    <dbReference type="NCBI Taxonomy" id="665914"/>
    <lineage>
        <taxon>Bacteria</taxon>
        <taxon>Pseudomonadati</taxon>
        <taxon>Pseudomonadota</taxon>
        <taxon>Gammaproteobacteria</taxon>
        <taxon>Enterobacterales</taxon>
        <taxon>Erwiniaceae</taxon>
        <taxon>Mixta</taxon>
    </lineage>
</organism>
<dbReference type="KEGG" id="pgz:C2E15_15785"/>
<reference evidence="1 2" key="1">
    <citation type="submission" date="2018-01" db="EMBL/GenBank/DDBJ databases">
        <title>Complete and assembled Genome of Pantoea gaviniae DSM22758T.</title>
        <authorList>
            <person name="Stevens M.J.A."/>
            <person name="Zurfluh K."/>
            <person name="Stephan R."/>
        </authorList>
    </citation>
    <scope>NUCLEOTIDE SEQUENCE [LARGE SCALE GENOMIC DNA]</scope>
    <source>
        <strain evidence="1 2">DSM 22758</strain>
    </source>
</reference>
<sequence>MSYIDTIQHELVGYLNGLPIYHPLETVSGDSWGGANFSCSPANLIVGGGSGEHPALVIHHPESLVAAYFLHDIAQKELHFSDRYTPPPTHSLDRLYDIAYGDAPLLEFCGWSMRHTTHFVEAAQSSVHYSPLKKEQAAEEWIILSLGEFIHFSLSELNQLKDEIENLEGTEDPGYWLCNVTCPPPGYIKSKKMSLAGNAFRQHGFFRWDYVYPPGE</sequence>
<dbReference type="EMBL" id="CP026377">
    <property type="protein sequence ID" value="AUX94386.1"/>
    <property type="molecule type" value="Genomic_DNA"/>
</dbReference>
<gene>
    <name evidence="1" type="ORF">C2E15_15785</name>
</gene>
<proteinExistence type="predicted"/>
<accession>A0A1X1DX85</accession>
<evidence type="ECO:0000313" key="2">
    <source>
        <dbReference type="Proteomes" id="UP000238365"/>
    </source>
</evidence>